<dbReference type="OrthoDB" id="918766at2"/>
<dbReference type="HOGENOM" id="CLU_620615_0_0_5"/>
<evidence type="ECO:0000313" key="2">
    <source>
        <dbReference type="EMBL" id="CBS88089.1"/>
    </source>
</evidence>
<dbReference type="GO" id="GO:0020037">
    <property type="term" value="F:heme binding"/>
    <property type="evidence" value="ECO:0007669"/>
    <property type="project" value="InterPro"/>
</dbReference>
<dbReference type="Proteomes" id="UP000005667">
    <property type="component" value="Chromosome"/>
</dbReference>
<dbReference type="KEGG" id="ali:AZOLI_2916"/>
<dbReference type="Gene3D" id="1.20.58.1320">
    <property type="match status" value="1"/>
</dbReference>
<proteinExistence type="predicted"/>
<feature type="region of interest" description="Disordered" evidence="1">
    <location>
        <begin position="1"/>
        <end position="30"/>
    </location>
</feature>
<dbReference type="RefSeq" id="WP_014249066.1">
    <property type="nucleotide sequence ID" value="NC_016622.1"/>
</dbReference>
<dbReference type="InterPro" id="IPR037217">
    <property type="entry name" value="Trp/Indoleamine_2_3_dOase-like"/>
</dbReference>
<evidence type="ECO:0000313" key="3">
    <source>
        <dbReference type="Proteomes" id="UP000005667"/>
    </source>
</evidence>
<sequence length="441" mass="48273">MRTQPTTTRTSTQITTVANDNDGHPRPPAAALRMPIPDRQAEKALRELEAFLRRLPLLNRGVEYGTVSFSMSLLEREVAAHIDPQIIGPIVYSGHVDQELALRYLGLLGFAVSSLERHAQGAGRPAGSALAAMPGVERCLLELGRIANHPPRDSHYTYWLNNNSDDPLTFTGETGEKFFNFAVNQTDLLLGNAADYLLDIRIGALSLRDPQAVLCIEEAAASIAILRRVYLDYRRPVEGGTGARMTPLDFNRMRNYLLPYPVGGMMHSGPNATNVAAYPRVDLAIGWADEAFCATIAQRLSHMNDRDAALVRRDLGLPSLAERLLDLIGLRTEKGVSPTIEQLIDHIRQSGSDGRKVAHAYSLLVKEAHALSALHWGHISHYLVHGGKTIPAEMAATMPLKPHTGVSGSSLDRTHALMSGRSAHWTVTCLPKAVDRLTFAD</sequence>
<dbReference type="Pfam" id="PF08933">
    <property type="entry name" value="PrnB"/>
    <property type="match status" value="1"/>
</dbReference>
<organism evidence="2 3">
    <name type="scientific">Azospirillum lipoferum (strain 4B)</name>
    <dbReference type="NCBI Taxonomy" id="862719"/>
    <lineage>
        <taxon>Bacteria</taxon>
        <taxon>Pseudomonadati</taxon>
        <taxon>Pseudomonadota</taxon>
        <taxon>Alphaproteobacteria</taxon>
        <taxon>Rhodospirillales</taxon>
        <taxon>Azospirillaceae</taxon>
        <taxon>Azospirillum</taxon>
    </lineage>
</organism>
<dbReference type="SUPFAM" id="SSF140959">
    <property type="entry name" value="Indolic compounds 2,3-dioxygenase-like"/>
    <property type="match status" value="1"/>
</dbReference>
<reference evidence="3" key="1">
    <citation type="journal article" date="2011" name="PLoS Genet.">
        <title>Azospirillum genomes reveal transition of bacteria from aquatic to terrestrial environments.</title>
        <authorList>
            <person name="Wisniewski-Dye F."/>
            <person name="Borziak K."/>
            <person name="Khalsa-Moyers G."/>
            <person name="Alexandre G."/>
            <person name="Sukharnikov L.O."/>
            <person name="Wuichet K."/>
            <person name="Hurst G.B."/>
            <person name="McDonald W.H."/>
            <person name="Robertson J.S."/>
            <person name="Barbe V."/>
            <person name="Calteau A."/>
            <person name="Rouy Z."/>
            <person name="Mangenot S."/>
            <person name="Prigent-Combaret C."/>
            <person name="Normand P."/>
            <person name="Boyer M."/>
            <person name="Siguier P."/>
            <person name="Dessaux Y."/>
            <person name="Elmerich C."/>
            <person name="Condemine G."/>
            <person name="Krishnen G."/>
            <person name="Kennedy I."/>
            <person name="Paterson A.H."/>
            <person name="Gonzalez V."/>
            <person name="Mavingui P."/>
            <person name="Zhulin I.B."/>
        </authorList>
    </citation>
    <scope>NUCLEOTIDE SEQUENCE [LARGE SCALE GENOMIC DNA]</scope>
    <source>
        <strain evidence="3">4B</strain>
    </source>
</reference>
<gene>
    <name evidence="2" type="ordered locus">AZOLI_2916</name>
</gene>
<dbReference type="EMBL" id="FQ311868">
    <property type="protein sequence ID" value="CBS88089.1"/>
    <property type="molecule type" value="Genomic_DNA"/>
</dbReference>
<keyword evidence="3" id="KW-1185">Reference proteome</keyword>
<accession>G7Z6M6</accession>
<dbReference type="GO" id="GO:0046872">
    <property type="term" value="F:metal ion binding"/>
    <property type="evidence" value="ECO:0007669"/>
    <property type="project" value="InterPro"/>
</dbReference>
<evidence type="ECO:0008006" key="4">
    <source>
        <dbReference type="Google" id="ProtNLM"/>
    </source>
</evidence>
<feature type="compositionally biased region" description="Low complexity" evidence="1">
    <location>
        <begin position="1"/>
        <end position="16"/>
    </location>
</feature>
<dbReference type="GO" id="GO:0019441">
    <property type="term" value="P:L-tryptophan catabolic process to kynurenine"/>
    <property type="evidence" value="ECO:0007669"/>
    <property type="project" value="InterPro"/>
</dbReference>
<protein>
    <recommendedName>
        <fullName evidence="4">Indoleamine 2,3-dioxygenase</fullName>
    </recommendedName>
</protein>
<dbReference type="InterPro" id="IPR015029">
    <property type="entry name" value="PrnB"/>
</dbReference>
<dbReference type="Gene3D" id="1.20.58.480">
    <property type="match status" value="1"/>
</dbReference>
<name>G7Z6M6_AZOL4</name>
<evidence type="ECO:0000256" key="1">
    <source>
        <dbReference type="SAM" id="MobiDB-lite"/>
    </source>
</evidence>
<dbReference type="AlphaFoldDB" id="G7Z6M6"/>